<evidence type="ECO:0000256" key="9">
    <source>
        <dbReference type="ARBA" id="ARBA00024867"/>
    </source>
</evidence>
<dbReference type="InterPro" id="IPR001789">
    <property type="entry name" value="Sig_transdc_resp-reg_receiver"/>
</dbReference>
<evidence type="ECO:0000256" key="3">
    <source>
        <dbReference type="ARBA" id="ARBA00022490"/>
    </source>
</evidence>
<evidence type="ECO:0000256" key="7">
    <source>
        <dbReference type="ARBA" id="ARBA00023125"/>
    </source>
</evidence>
<sequence length="254" mass="28952">MTTVMIVDDEKYVRLGIKGETDWSLIGCEVVGEASNGEEALELADKVRPDLVISDIRMPKMDGIELAEQLRDKYPNTKVIFLTAYNEFEYARKAIRLGVSDYILKPFQDGELEGVIQRLLHLHPNGTAQEAELENELISLKKKEEVSNRYVQAAIEYIENHYSDVDFSVGNLAEALSVSEGHISRLFKSETDTSINNYLTKYRIKKALDYLKDMNVKVYEVADKVGYQDIAYFSNTFKKLVGRTPSEYQNKGLE</sequence>
<accession>A0A1D9P5K3</accession>
<gene>
    <name evidence="13" type="ORF">bhn_I2741</name>
</gene>
<evidence type="ECO:0000259" key="11">
    <source>
        <dbReference type="PROSITE" id="PS01124"/>
    </source>
</evidence>
<reference evidence="14" key="1">
    <citation type="submission" date="2016-10" db="EMBL/GenBank/DDBJ databases">
        <title>The complete genome sequence of the rumen bacterium Butyrivibrio hungatei MB2003.</title>
        <authorList>
            <person name="Palevich N."/>
            <person name="Kelly W.J."/>
            <person name="Leahy S.C."/>
            <person name="Altermann E."/>
            <person name="Rakonjac J."/>
            <person name="Attwood G.T."/>
        </authorList>
    </citation>
    <scope>NUCLEOTIDE SEQUENCE [LARGE SCALE GENOMIC DNA]</scope>
    <source>
        <strain evidence="14">MB2003</strain>
    </source>
</reference>
<evidence type="ECO:0000256" key="5">
    <source>
        <dbReference type="ARBA" id="ARBA00023012"/>
    </source>
</evidence>
<dbReference type="GO" id="GO:0003700">
    <property type="term" value="F:DNA-binding transcription factor activity"/>
    <property type="evidence" value="ECO:0007669"/>
    <property type="project" value="InterPro"/>
</dbReference>
<dbReference type="GO" id="GO:0043565">
    <property type="term" value="F:sequence-specific DNA binding"/>
    <property type="evidence" value="ECO:0007669"/>
    <property type="project" value="InterPro"/>
</dbReference>
<dbReference type="SMART" id="SM00448">
    <property type="entry name" value="REC"/>
    <property type="match status" value="1"/>
</dbReference>
<dbReference type="InterPro" id="IPR018062">
    <property type="entry name" value="HTH_AraC-typ_CS"/>
</dbReference>
<evidence type="ECO:0000256" key="2">
    <source>
        <dbReference type="ARBA" id="ARBA00018672"/>
    </source>
</evidence>
<keyword evidence="5" id="KW-0902">Two-component regulatory system</keyword>
<dbReference type="AlphaFoldDB" id="A0A1D9P5K3"/>
<feature type="domain" description="Response regulatory" evidence="12">
    <location>
        <begin position="3"/>
        <end position="120"/>
    </location>
</feature>
<dbReference type="PRINTS" id="PR00032">
    <property type="entry name" value="HTHARAC"/>
</dbReference>
<dbReference type="Pfam" id="PF12833">
    <property type="entry name" value="HTH_18"/>
    <property type="match status" value="1"/>
</dbReference>
<dbReference type="OrthoDB" id="1769137at2"/>
<dbReference type="PANTHER" id="PTHR42713:SF3">
    <property type="entry name" value="TRANSCRIPTIONAL REGULATORY PROTEIN HPTR"/>
    <property type="match status" value="1"/>
</dbReference>
<dbReference type="EMBL" id="CP017831">
    <property type="protein sequence ID" value="AOZ97773.1"/>
    <property type="molecule type" value="Genomic_DNA"/>
</dbReference>
<dbReference type="SUPFAM" id="SSF46689">
    <property type="entry name" value="Homeodomain-like"/>
    <property type="match status" value="2"/>
</dbReference>
<dbReference type="CDD" id="cd17536">
    <property type="entry name" value="REC_YesN-like"/>
    <property type="match status" value="1"/>
</dbReference>
<evidence type="ECO:0000259" key="12">
    <source>
        <dbReference type="PROSITE" id="PS50110"/>
    </source>
</evidence>
<proteinExistence type="predicted"/>
<keyword evidence="8" id="KW-0804">Transcription</keyword>
<dbReference type="InterPro" id="IPR011006">
    <property type="entry name" value="CheY-like_superfamily"/>
</dbReference>
<evidence type="ECO:0000256" key="1">
    <source>
        <dbReference type="ARBA" id="ARBA00004496"/>
    </source>
</evidence>
<keyword evidence="3" id="KW-0963">Cytoplasm</keyword>
<dbReference type="Gene3D" id="1.10.10.60">
    <property type="entry name" value="Homeodomain-like"/>
    <property type="match status" value="2"/>
</dbReference>
<evidence type="ECO:0000256" key="10">
    <source>
        <dbReference type="PROSITE-ProRule" id="PRU00169"/>
    </source>
</evidence>
<keyword evidence="4 10" id="KW-0597">Phosphoprotein</keyword>
<evidence type="ECO:0000256" key="6">
    <source>
        <dbReference type="ARBA" id="ARBA00023015"/>
    </source>
</evidence>
<evidence type="ECO:0000313" key="13">
    <source>
        <dbReference type="EMBL" id="AOZ97773.1"/>
    </source>
</evidence>
<dbReference type="InterPro" id="IPR018060">
    <property type="entry name" value="HTH_AraC"/>
</dbReference>
<dbReference type="GO" id="GO:0005737">
    <property type="term" value="C:cytoplasm"/>
    <property type="evidence" value="ECO:0007669"/>
    <property type="project" value="UniProtKB-SubCell"/>
</dbReference>
<dbReference type="SUPFAM" id="SSF52172">
    <property type="entry name" value="CheY-like"/>
    <property type="match status" value="1"/>
</dbReference>
<dbReference type="InterPro" id="IPR020449">
    <property type="entry name" value="Tscrpt_reg_AraC-type_HTH"/>
</dbReference>
<feature type="modified residue" description="4-aspartylphosphate" evidence="10">
    <location>
        <position position="55"/>
    </location>
</feature>
<dbReference type="Pfam" id="PF00072">
    <property type="entry name" value="Response_reg"/>
    <property type="match status" value="1"/>
</dbReference>
<dbReference type="SMART" id="SM00342">
    <property type="entry name" value="HTH_ARAC"/>
    <property type="match status" value="1"/>
</dbReference>
<keyword evidence="6" id="KW-0805">Transcription regulation</keyword>
<protein>
    <recommendedName>
        <fullName evidence="2">Stage 0 sporulation protein A homolog</fullName>
    </recommendedName>
</protein>
<comment type="function">
    <text evidence="9">May play the central regulatory role in sporulation. It may be an element of the effector pathway responsible for the activation of sporulation genes in response to nutritional stress. Spo0A may act in concert with spo0H (a sigma factor) to control the expression of some genes that are critical to the sporulation process.</text>
</comment>
<dbReference type="KEGG" id="bhu:bhn_I2741"/>
<keyword evidence="7" id="KW-0238">DNA-binding</keyword>
<organism evidence="13 14">
    <name type="scientific">Butyrivibrio hungatei</name>
    <dbReference type="NCBI Taxonomy" id="185008"/>
    <lineage>
        <taxon>Bacteria</taxon>
        <taxon>Bacillati</taxon>
        <taxon>Bacillota</taxon>
        <taxon>Clostridia</taxon>
        <taxon>Lachnospirales</taxon>
        <taxon>Lachnospiraceae</taxon>
        <taxon>Butyrivibrio</taxon>
    </lineage>
</organism>
<dbReference type="Gene3D" id="3.40.50.2300">
    <property type="match status" value="1"/>
</dbReference>
<evidence type="ECO:0000256" key="8">
    <source>
        <dbReference type="ARBA" id="ARBA00023163"/>
    </source>
</evidence>
<name>A0A1D9P5K3_9FIRM</name>
<dbReference type="Proteomes" id="UP000179284">
    <property type="component" value="Chromosome I"/>
</dbReference>
<dbReference type="InterPro" id="IPR009057">
    <property type="entry name" value="Homeodomain-like_sf"/>
</dbReference>
<evidence type="ECO:0000256" key="4">
    <source>
        <dbReference type="ARBA" id="ARBA00022553"/>
    </source>
</evidence>
<dbReference type="GO" id="GO:0000160">
    <property type="term" value="P:phosphorelay signal transduction system"/>
    <property type="evidence" value="ECO:0007669"/>
    <property type="project" value="UniProtKB-KW"/>
</dbReference>
<dbReference type="PANTHER" id="PTHR42713">
    <property type="entry name" value="HISTIDINE KINASE-RELATED"/>
    <property type="match status" value="1"/>
</dbReference>
<feature type="domain" description="HTH araC/xylS-type" evidence="11">
    <location>
        <begin position="152"/>
        <end position="251"/>
    </location>
</feature>
<dbReference type="RefSeq" id="WP_071177344.1">
    <property type="nucleotide sequence ID" value="NZ_CP017831.1"/>
</dbReference>
<dbReference type="PROSITE" id="PS50110">
    <property type="entry name" value="RESPONSE_REGULATORY"/>
    <property type="match status" value="1"/>
</dbReference>
<keyword evidence="14" id="KW-1185">Reference proteome</keyword>
<comment type="subcellular location">
    <subcellularLocation>
        <location evidence="1">Cytoplasm</location>
    </subcellularLocation>
</comment>
<dbReference type="PROSITE" id="PS00041">
    <property type="entry name" value="HTH_ARAC_FAMILY_1"/>
    <property type="match status" value="1"/>
</dbReference>
<evidence type="ECO:0000313" key="14">
    <source>
        <dbReference type="Proteomes" id="UP000179284"/>
    </source>
</evidence>
<dbReference type="PROSITE" id="PS01124">
    <property type="entry name" value="HTH_ARAC_FAMILY_2"/>
    <property type="match status" value="1"/>
</dbReference>
<dbReference type="InterPro" id="IPR051552">
    <property type="entry name" value="HptR"/>
</dbReference>